<protein>
    <recommendedName>
        <fullName evidence="3">Peptidase C39 domain-containing protein</fullName>
    </recommendedName>
</protein>
<dbReference type="RefSeq" id="WP_173284523.1">
    <property type="nucleotide sequence ID" value="NZ_CP054020.1"/>
</dbReference>
<gene>
    <name evidence="1" type="ORF">HQN79_04570</name>
</gene>
<keyword evidence="2" id="KW-1185">Reference proteome</keyword>
<dbReference type="KEGG" id="txa:HQN79_04570"/>
<evidence type="ECO:0000313" key="2">
    <source>
        <dbReference type="Proteomes" id="UP000504724"/>
    </source>
</evidence>
<evidence type="ECO:0008006" key="3">
    <source>
        <dbReference type="Google" id="ProtNLM"/>
    </source>
</evidence>
<reference evidence="1 2" key="1">
    <citation type="submission" date="2020-05" db="EMBL/GenBank/DDBJ databases">
        <title>Thiomicrorhabdus sediminis sp.nov. and Thiomicrorhabdus xiamenensis sp.nov., novel sulfur-oxidizing bacteria isolated from coastal sediment.</title>
        <authorList>
            <person name="Liu X."/>
        </authorList>
    </citation>
    <scope>NUCLEOTIDE SEQUENCE [LARGE SCALE GENOMIC DNA]</scope>
    <source>
        <strain evidence="1 2">G2</strain>
    </source>
</reference>
<accession>A0A7D4NQ44</accession>
<sequence>MQPVIQEELTGCGIASAAAIAGISYVQAKKAANKMGIFAGDDSLWSSPRYVRDLLDSLGIETDQQEKPFNAWEELPDCALLATKWHLEAGKPFWHWVVFVREGAQEYVLDSKKSLKTNIRKDFARMKPKWFIEVHRSYQAVE</sequence>
<evidence type="ECO:0000313" key="1">
    <source>
        <dbReference type="EMBL" id="QKI88891.1"/>
    </source>
</evidence>
<dbReference type="Proteomes" id="UP000504724">
    <property type="component" value="Chromosome"/>
</dbReference>
<name>A0A7D4NQ44_9GAMM</name>
<dbReference type="AlphaFoldDB" id="A0A7D4NQ44"/>
<proteinExistence type="predicted"/>
<dbReference type="EMBL" id="CP054020">
    <property type="protein sequence ID" value="QKI88891.1"/>
    <property type="molecule type" value="Genomic_DNA"/>
</dbReference>
<organism evidence="1 2">
    <name type="scientific">Thiomicrorhabdus xiamenensis</name>
    <dbReference type="NCBI Taxonomy" id="2739063"/>
    <lineage>
        <taxon>Bacteria</taxon>
        <taxon>Pseudomonadati</taxon>
        <taxon>Pseudomonadota</taxon>
        <taxon>Gammaproteobacteria</taxon>
        <taxon>Thiotrichales</taxon>
        <taxon>Piscirickettsiaceae</taxon>
        <taxon>Thiomicrorhabdus</taxon>
    </lineage>
</organism>